<dbReference type="RefSeq" id="XP_002669980.1">
    <property type="nucleotide sequence ID" value="XM_002669934.1"/>
</dbReference>
<gene>
    <name evidence="3" type="ORF">NAEGRDRAFT_75054</name>
</gene>
<dbReference type="EMBL" id="GG738920">
    <property type="protein sequence ID" value="EFC37236.1"/>
    <property type="molecule type" value="Genomic_DNA"/>
</dbReference>
<reference evidence="3 4" key="1">
    <citation type="journal article" date="2010" name="Cell">
        <title>The genome of Naegleria gruberi illuminates early eukaryotic versatility.</title>
        <authorList>
            <person name="Fritz-Laylin L.K."/>
            <person name="Prochnik S.E."/>
            <person name="Ginger M.L."/>
            <person name="Dacks J.B."/>
            <person name="Carpenter M.L."/>
            <person name="Field M.C."/>
            <person name="Kuo A."/>
            <person name="Paredez A."/>
            <person name="Chapman J."/>
            <person name="Pham J."/>
            <person name="Shu S."/>
            <person name="Neupane R."/>
            <person name="Cipriano M."/>
            <person name="Mancuso J."/>
            <person name="Tu H."/>
            <person name="Salamov A."/>
            <person name="Lindquist E."/>
            <person name="Shapiro H."/>
            <person name="Lucas S."/>
            <person name="Grigoriev I.V."/>
            <person name="Cande W.Z."/>
            <person name="Fulton C."/>
            <person name="Rokhsar D.S."/>
            <person name="Dawson S.C."/>
        </authorList>
    </citation>
    <scope>NUCLEOTIDE SEQUENCE [LARGE SCALE GENOMIC DNA]</scope>
    <source>
        <strain evidence="3 4">NEG-M</strain>
    </source>
</reference>
<dbReference type="Gene3D" id="3.20.20.100">
    <property type="entry name" value="NADP-dependent oxidoreductase domain"/>
    <property type="match status" value="1"/>
</dbReference>
<dbReference type="Pfam" id="PF00248">
    <property type="entry name" value="Aldo_ket_red"/>
    <property type="match status" value="1"/>
</dbReference>
<evidence type="ECO:0000313" key="3">
    <source>
        <dbReference type="EMBL" id="EFC37236.1"/>
    </source>
</evidence>
<dbReference type="InterPro" id="IPR036812">
    <property type="entry name" value="NAD(P)_OxRdtase_dom_sf"/>
</dbReference>
<keyword evidence="1" id="KW-0560">Oxidoreductase</keyword>
<dbReference type="eggNOG" id="KOG1575">
    <property type="taxonomic scope" value="Eukaryota"/>
</dbReference>
<dbReference type="CDD" id="cd19080">
    <property type="entry name" value="AKR_AKR9A_9B"/>
    <property type="match status" value="1"/>
</dbReference>
<dbReference type="FunFam" id="3.20.20.100:FF:000004">
    <property type="entry name" value="Oxidoreductase, aldo/keto reductase"/>
    <property type="match status" value="1"/>
</dbReference>
<accession>D2W115</accession>
<dbReference type="PANTHER" id="PTHR43364:SF4">
    <property type="entry name" value="NAD(P)-LINKED OXIDOREDUCTASE SUPERFAMILY PROTEIN"/>
    <property type="match status" value="1"/>
</dbReference>
<evidence type="ECO:0000256" key="1">
    <source>
        <dbReference type="ARBA" id="ARBA00023002"/>
    </source>
</evidence>
<dbReference type="OMA" id="FNRMRPG"/>
<dbReference type="Proteomes" id="UP000006671">
    <property type="component" value="Unassembled WGS sequence"/>
</dbReference>
<name>D2W115_NAEGR</name>
<dbReference type="GO" id="GO:0016491">
    <property type="term" value="F:oxidoreductase activity"/>
    <property type="evidence" value="ECO:0007669"/>
    <property type="project" value="UniProtKB-KW"/>
</dbReference>
<organism evidence="4">
    <name type="scientific">Naegleria gruberi</name>
    <name type="common">Amoeba</name>
    <dbReference type="NCBI Taxonomy" id="5762"/>
    <lineage>
        <taxon>Eukaryota</taxon>
        <taxon>Discoba</taxon>
        <taxon>Heterolobosea</taxon>
        <taxon>Tetramitia</taxon>
        <taxon>Eutetramitia</taxon>
        <taxon>Vahlkampfiidae</taxon>
        <taxon>Naegleria</taxon>
    </lineage>
</organism>
<dbReference type="VEuPathDB" id="AmoebaDB:NAEGRDRAFT_75054"/>
<dbReference type="GeneID" id="8856951"/>
<dbReference type="PANTHER" id="PTHR43364">
    <property type="entry name" value="NADH-SPECIFIC METHYLGLYOXAL REDUCTASE-RELATED"/>
    <property type="match status" value="1"/>
</dbReference>
<protein>
    <submittedName>
        <fullName evidence="3">Predicted protein</fullName>
    </submittedName>
</protein>
<dbReference type="AlphaFoldDB" id="D2W115"/>
<dbReference type="InParanoid" id="D2W115"/>
<dbReference type="OrthoDB" id="2310150at2759"/>
<dbReference type="KEGG" id="ngr:NAEGRDRAFT_75054"/>
<evidence type="ECO:0000313" key="4">
    <source>
        <dbReference type="Proteomes" id="UP000006671"/>
    </source>
</evidence>
<evidence type="ECO:0000259" key="2">
    <source>
        <dbReference type="Pfam" id="PF00248"/>
    </source>
</evidence>
<dbReference type="SUPFAM" id="SSF51430">
    <property type="entry name" value="NAD(P)-linked oxidoreductase"/>
    <property type="match status" value="1"/>
</dbReference>
<sequence>MSDNQTTSQLKTIPSYKLLGSSGLRVSPIALGTGHFGHNAVFSTSMGVGSTDEENEKIFLRYLQAGGNFIDTANLYQDGESEKLIGQLIKKHNIDRNELVIATKYSFSVNQKPNSVGNHKKNLVQSVNASLDRLQTDYVDVLYIHYWDYTVDSHQVIRALDDLVKQGKVLHIAISNTPAWEVARANSYAEFHALSPFVSYTGNYSLSDRSMELDIIPMAQKLNIGIVPWSVLGGGKLTGKHQRGQEKSRRPVVKFTEKDFDIQDVLLEIAKETGRTASQIAINWVLNKPFVSSTLIGPSTLEQLEDNLKSLEFKLTEEQIARLDKVSGDQLTSVFPYNFIGKEFNNSPFSPKTFTINQ</sequence>
<dbReference type="GO" id="GO:0005829">
    <property type="term" value="C:cytosol"/>
    <property type="evidence" value="ECO:0007669"/>
    <property type="project" value="TreeGrafter"/>
</dbReference>
<dbReference type="InterPro" id="IPR050523">
    <property type="entry name" value="AKR_Detox_Biosynth"/>
</dbReference>
<feature type="domain" description="NADP-dependent oxidoreductase" evidence="2">
    <location>
        <begin position="28"/>
        <end position="326"/>
    </location>
</feature>
<proteinExistence type="predicted"/>
<keyword evidence="4" id="KW-1185">Reference proteome</keyword>
<dbReference type="PRINTS" id="PR00069">
    <property type="entry name" value="ALDKETRDTASE"/>
</dbReference>
<dbReference type="InterPro" id="IPR020471">
    <property type="entry name" value="AKR"/>
</dbReference>
<dbReference type="InterPro" id="IPR023210">
    <property type="entry name" value="NADP_OxRdtase_dom"/>
</dbReference>
<dbReference type="STRING" id="5762.D2W115"/>